<dbReference type="GO" id="GO:0006611">
    <property type="term" value="P:protein export from nucleus"/>
    <property type="evidence" value="ECO:0007669"/>
    <property type="project" value="InterPro"/>
</dbReference>
<evidence type="ECO:0000313" key="7">
    <source>
        <dbReference type="EMBL" id="OHT10225.1"/>
    </source>
</evidence>
<feature type="domain" description="Exportin-1 C-terminal" evidence="6">
    <location>
        <begin position="582"/>
        <end position="860"/>
    </location>
</feature>
<sequence length="905" mass="103267">MTFDIAQFETLAHNFYESTSEGDEARNTIMSIGADPSTLLLFHSILHQTTSHEARFLCLNIISSNIQNGWPALMDHQRNLLKGDFFQMIFQWVHEEVPTLLLRQLDLVLVQILIVEWPQGWPSFLHDFIFTSKSTPSAMVNGVYFLGLLSDQVRNSSLLSIRKSELFSALYDNFQMIYAFINHTFSTGNQKIQNEGLIALSEYFQWIDLKLIPTDQICEIILGQLMPNPVFRPAVLRCIISIVSRENIIASPSIIQLFQELITAVSSELSMLEDDELIPMFVEVFSKFVCLDRCALMPNDTVTQWMIEYTKIVDEDLLCDIISMWHSLTKCYIFDAQSLPFSSQFLVPLQYVLCSRMAKPFEFGGNRSFFEECSETLVLLFKMHRAQSLSIIVQKLDVPRFTPDMMPWIYSVGAVSGVCEVEEERSLLTTIFNILLRFSQANDESITSVIASFFYIASQYTRYLKSNLQILDLALRKLVDAFVAKNNQPLQLVAVNAFKKIAIGCGPILVETGYAQRLFEQFNDFLMNIPSEMHLTFFEGITHIVRHCVNQAQKQTMIISLFEKANTVQILTELIPIVNESFKAPLENLMRSIFQQFVNPEISEDDKEALYELFGRFLETFPNTMLLNDFIQLFMNDFTANKSALALNCFAIIVNSGNRDVIPMLYSNILMPTFSLISEDYVNYPDIRQNFFLLVHSFFNFFNFLDTDAITVLLHYTFFGLKHPQPQTSEMSMNCISNVLCQLDKNEDAEFVNGFYQIFYEQLMNELIALLFDGLHSALFSQITHTIGHLLSIAESGKIMVLNQNQIIDVVFRKLRTICPECNEEEVGLVANDIVNSAGNNGKLRQVLSDFVIASRQLQTPGSSNVEDDLLELREISPAPLELEFLKTIADDGSHLVANDSDLAD</sequence>
<evidence type="ECO:0000256" key="5">
    <source>
        <dbReference type="ARBA" id="ARBA00023242"/>
    </source>
</evidence>
<dbReference type="InterPro" id="IPR016024">
    <property type="entry name" value="ARM-type_fold"/>
</dbReference>
<dbReference type="OrthoDB" id="27218at2759"/>
<dbReference type="GeneID" id="94836152"/>
<keyword evidence="4" id="KW-0653">Protein transport</keyword>
<dbReference type="GO" id="GO:0000056">
    <property type="term" value="P:ribosomal small subunit export from nucleus"/>
    <property type="evidence" value="ECO:0007669"/>
    <property type="project" value="TreeGrafter"/>
</dbReference>
<protein>
    <recommendedName>
        <fullName evidence="6">Exportin-1 C-terminal domain-containing protein</fullName>
    </recommendedName>
</protein>
<dbReference type="PANTHER" id="PTHR11223:SF2">
    <property type="entry name" value="EXPORTIN-1"/>
    <property type="match status" value="1"/>
</dbReference>
<dbReference type="SMART" id="SM01102">
    <property type="entry name" value="CRM1_C"/>
    <property type="match status" value="1"/>
</dbReference>
<organism evidence="7 8">
    <name type="scientific">Tritrichomonas foetus</name>
    <dbReference type="NCBI Taxonomy" id="1144522"/>
    <lineage>
        <taxon>Eukaryota</taxon>
        <taxon>Metamonada</taxon>
        <taxon>Parabasalia</taxon>
        <taxon>Tritrichomonadida</taxon>
        <taxon>Tritrichomonadidae</taxon>
        <taxon>Tritrichomonas</taxon>
    </lineage>
</organism>
<dbReference type="InterPro" id="IPR045065">
    <property type="entry name" value="XPO1/5"/>
</dbReference>
<comment type="subcellular location">
    <subcellularLocation>
        <location evidence="1">Nucleus</location>
    </subcellularLocation>
</comment>
<keyword evidence="3" id="KW-0813">Transport</keyword>
<dbReference type="PANTHER" id="PTHR11223">
    <property type="entry name" value="EXPORTIN 1/5"/>
    <property type="match status" value="1"/>
</dbReference>
<dbReference type="Pfam" id="PF08389">
    <property type="entry name" value="Xpo1"/>
    <property type="match status" value="1"/>
</dbReference>
<gene>
    <name evidence="7" type="ORF">TRFO_20522</name>
</gene>
<evidence type="ECO:0000259" key="6">
    <source>
        <dbReference type="SMART" id="SM01102"/>
    </source>
</evidence>
<comment type="caution">
    <text evidence="7">The sequence shown here is derived from an EMBL/GenBank/DDBJ whole genome shotgun (WGS) entry which is preliminary data.</text>
</comment>
<dbReference type="VEuPathDB" id="TrichDB:TRFO_20522"/>
<dbReference type="InterPro" id="IPR011989">
    <property type="entry name" value="ARM-like"/>
</dbReference>
<dbReference type="Gene3D" id="1.25.10.10">
    <property type="entry name" value="Leucine-rich Repeat Variant"/>
    <property type="match status" value="1"/>
</dbReference>
<dbReference type="InterPro" id="IPR014877">
    <property type="entry name" value="XPO1_C_dom"/>
</dbReference>
<evidence type="ECO:0000256" key="1">
    <source>
        <dbReference type="ARBA" id="ARBA00004123"/>
    </source>
</evidence>
<evidence type="ECO:0000256" key="2">
    <source>
        <dbReference type="ARBA" id="ARBA00009466"/>
    </source>
</evidence>
<evidence type="ECO:0000256" key="4">
    <source>
        <dbReference type="ARBA" id="ARBA00022927"/>
    </source>
</evidence>
<comment type="similarity">
    <text evidence="2">Belongs to the exportin family.</text>
</comment>
<dbReference type="GO" id="GO:0005634">
    <property type="term" value="C:nucleus"/>
    <property type="evidence" value="ECO:0007669"/>
    <property type="project" value="UniProtKB-SubCell"/>
</dbReference>
<dbReference type="AlphaFoldDB" id="A0A1J4KFN6"/>
<reference evidence="7" key="1">
    <citation type="submission" date="2016-10" db="EMBL/GenBank/DDBJ databases">
        <authorList>
            <person name="Benchimol M."/>
            <person name="Almeida L.G."/>
            <person name="Vasconcelos A.T."/>
            <person name="Perreira-Neves A."/>
            <person name="Rosa I.A."/>
            <person name="Tasca T."/>
            <person name="Bogo M.R."/>
            <person name="de Souza W."/>
        </authorList>
    </citation>
    <scope>NUCLEOTIDE SEQUENCE [LARGE SCALE GENOMIC DNA]</scope>
    <source>
        <strain evidence="7">K</strain>
    </source>
</reference>
<dbReference type="GO" id="GO:0005049">
    <property type="term" value="F:nuclear export signal receptor activity"/>
    <property type="evidence" value="ECO:0007669"/>
    <property type="project" value="InterPro"/>
</dbReference>
<dbReference type="SUPFAM" id="SSF48371">
    <property type="entry name" value="ARM repeat"/>
    <property type="match status" value="1"/>
</dbReference>
<dbReference type="EMBL" id="MLAK01000617">
    <property type="protein sequence ID" value="OHT10225.1"/>
    <property type="molecule type" value="Genomic_DNA"/>
</dbReference>
<evidence type="ECO:0000256" key="3">
    <source>
        <dbReference type="ARBA" id="ARBA00022448"/>
    </source>
</evidence>
<name>A0A1J4KFN6_9EUKA</name>
<keyword evidence="5" id="KW-0539">Nucleus</keyword>
<proteinExistence type="inferred from homology"/>
<evidence type="ECO:0000313" key="8">
    <source>
        <dbReference type="Proteomes" id="UP000179807"/>
    </source>
</evidence>
<dbReference type="InterPro" id="IPR013598">
    <property type="entry name" value="Exportin-1/Importin-b-like"/>
</dbReference>
<dbReference type="RefSeq" id="XP_068363361.1">
    <property type="nucleotide sequence ID" value="XM_068501448.1"/>
</dbReference>
<dbReference type="Proteomes" id="UP000179807">
    <property type="component" value="Unassembled WGS sequence"/>
</dbReference>
<dbReference type="GO" id="GO:0000055">
    <property type="term" value="P:ribosomal large subunit export from nucleus"/>
    <property type="evidence" value="ECO:0007669"/>
    <property type="project" value="TreeGrafter"/>
</dbReference>
<dbReference type="GO" id="GO:0005737">
    <property type="term" value="C:cytoplasm"/>
    <property type="evidence" value="ECO:0007669"/>
    <property type="project" value="TreeGrafter"/>
</dbReference>
<keyword evidence="8" id="KW-1185">Reference proteome</keyword>
<accession>A0A1J4KFN6</accession>
<dbReference type="Pfam" id="PF08767">
    <property type="entry name" value="CRM1_C"/>
    <property type="match status" value="1"/>
</dbReference>